<comment type="caution">
    <text evidence="2">The sequence shown here is derived from an EMBL/GenBank/DDBJ whole genome shotgun (WGS) entry which is preliminary data.</text>
</comment>
<name>A0A9P4GYQ7_9PLEO</name>
<evidence type="ECO:0000313" key="3">
    <source>
        <dbReference type="Proteomes" id="UP000799777"/>
    </source>
</evidence>
<reference evidence="2" key="1">
    <citation type="journal article" date="2020" name="Stud. Mycol.">
        <title>101 Dothideomycetes genomes: a test case for predicting lifestyles and emergence of pathogens.</title>
        <authorList>
            <person name="Haridas S."/>
            <person name="Albert R."/>
            <person name="Binder M."/>
            <person name="Bloem J."/>
            <person name="Labutti K."/>
            <person name="Salamov A."/>
            <person name="Andreopoulos B."/>
            <person name="Baker S."/>
            <person name="Barry K."/>
            <person name="Bills G."/>
            <person name="Bluhm B."/>
            <person name="Cannon C."/>
            <person name="Castanera R."/>
            <person name="Culley D."/>
            <person name="Daum C."/>
            <person name="Ezra D."/>
            <person name="Gonzalez J."/>
            <person name="Henrissat B."/>
            <person name="Kuo A."/>
            <person name="Liang C."/>
            <person name="Lipzen A."/>
            <person name="Lutzoni F."/>
            <person name="Magnuson J."/>
            <person name="Mondo S."/>
            <person name="Nolan M."/>
            <person name="Ohm R."/>
            <person name="Pangilinan J."/>
            <person name="Park H.-J."/>
            <person name="Ramirez L."/>
            <person name="Alfaro M."/>
            <person name="Sun H."/>
            <person name="Tritt A."/>
            <person name="Yoshinaga Y."/>
            <person name="Zwiers L.-H."/>
            <person name="Turgeon B."/>
            <person name="Goodwin S."/>
            <person name="Spatafora J."/>
            <person name="Crous P."/>
            <person name="Grigoriev I."/>
        </authorList>
    </citation>
    <scope>NUCLEOTIDE SEQUENCE</scope>
    <source>
        <strain evidence="2">CBS 110217</strain>
    </source>
</reference>
<dbReference type="AlphaFoldDB" id="A0A9P4GYQ7"/>
<organism evidence="2 3">
    <name type="scientific">Setomelanomma holmii</name>
    <dbReference type="NCBI Taxonomy" id="210430"/>
    <lineage>
        <taxon>Eukaryota</taxon>
        <taxon>Fungi</taxon>
        <taxon>Dikarya</taxon>
        <taxon>Ascomycota</taxon>
        <taxon>Pezizomycotina</taxon>
        <taxon>Dothideomycetes</taxon>
        <taxon>Pleosporomycetidae</taxon>
        <taxon>Pleosporales</taxon>
        <taxon>Pleosporineae</taxon>
        <taxon>Phaeosphaeriaceae</taxon>
        <taxon>Setomelanomma</taxon>
    </lineage>
</organism>
<proteinExistence type="predicted"/>
<dbReference type="InterPro" id="IPR057678">
    <property type="entry name" value="DUF7918"/>
</dbReference>
<protein>
    <recommendedName>
        <fullName evidence="1">DUF7918 domain-containing protein</fullName>
    </recommendedName>
</protein>
<dbReference type="Pfam" id="PF25534">
    <property type="entry name" value="DUF7918"/>
    <property type="match status" value="1"/>
</dbReference>
<sequence>MMETCSLRPSQSLSGRFGVRTSFKFDGVAACSYTHGHEKIDQRNVTNCFEVAYSNVDGSDYTHKFRFAPLHIDEEADEDLRQELTEIGILTLTFRFIEDRTERKPPRKSSRTIPANKGTDKFLKLSEIESVDEKSMKGDAKSHQAKLVHNTTFRLSIAYTKHTR</sequence>
<dbReference type="OrthoDB" id="3364132at2759"/>
<dbReference type="EMBL" id="ML978274">
    <property type="protein sequence ID" value="KAF2025118.1"/>
    <property type="molecule type" value="Genomic_DNA"/>
</dbReference>
<keyword evidence="3" id="KW-1185">Reference proteome</keyword>
<accession>A0A9P4GYQ7</accession>
<evidence type="ECO:0000259" key="1">
    <source>
        <dbReference type="Pfam" id="PF25534"/>
    </source>
</evidence>
<dbReference type="Proteomes" id="UP000799777">
    <property type="component" value="Unassembled WGS sequence"/>
</dbReference>
<evidence type="ECO:0000313" key="2">
    <source>
        <dbReference type="EMBL" id="KAF2025118.1"/>
    </source>
</evidence>
<feature type="domain" description="DUF7918" evidence="1">
    <location>
        <begin position="16"/>
        <end position="153"/>
    </location>
</feature>
<gene>
    <name evidence="2" type="ORF">EK21DRAFT_93520</name>
</gene>